<dbReference type="SUPFAM" id="SSF81552">
    <property type="entry name" value="Subunit PsaX of photosystem I reaction centre"/>
    <property type="match status" value="1"/>
</dbReference>
<reference evidence="2" key="2">
    <citation type="journal article" date="2022" name="Microbiol. Resour. Announc.">
        <title>Metagenome Sequencing to Explore Phylogenomics of Terrestrial Cyanobacteria.</title>
        <authorList>
            <person name="Ward R.D."/>
            <person name="Stajich J.E."/>
            <person name="Johansen J.R."/>
            <person name="Huntemann M."/>
            <person name="Clum A."/>
            <person name="Foster B."/>
            <person name="Foster B."/>
            <person name="Roux S."/>
            <person name="Palaniappan K."/>
            <person name="Varghese N."/>
            <person name="Mukherjee S."/>
            <person name="Reddy T.B.K."/>
            <person name="Daum C."/>
            <person name="Copeland A."/>
            <person name="Chen I.A."/>
            <person name="Ivanova N.N."/>
            <person name="Kyrpides N.C."/>
            <person name="Shapiro N."/>
            <person name="Eloe-Fadrosh E.A."/>
            <person name="Pietrasiak N."/>
        </authorList>
    </citation>
    <scope>NUCLEOTIDE SEQUENCE</scope>
    <source>
        <strain evidence="2">CPER-KK1</strain>
    </source>
</reference>
<name>A0A951U891_9CYAN</name>
<dbReference type="Proteomes" id="UP000753908">
    <property type="component" value="Unassembled WGS sequence"/>
</dbReference>
<gene>
    <name evidence="2" type="ORF">KME25_03455</name>
</gene>
<dbReference type="InterPro" id="IPR036243">
    <property type="entry name" value="PSI_PsaX_sf"/>
</dbReference>
<comment type="caution">
    <text evidence="2">The sequence shown here is derived from an EMBL/GenBank/DDBJ whole genome shotgun (WGS) entry which is preliminary data.</text>
</comment>
<keyword evidence="1" id="KW-0472">Membrane</keyword>
<reference evidence="2" key="1">
    <citation type="submission" date="2021-05" db="EMBL/GenBank/DDBJ databases">
        <authorList>
            <person name="Pietrasiak N."/>
            <person name="Ward R."/>
            <person name="Stajich J.E."/>
            <person name="Kurbessoian T."/>
        </authorList>
    </citation>
    <scope>NUCLEOTIDE SEQUENCE</scope>
    <source>
        <strain evidence="2">CPER-KK1</strain>
    </source>
</reference>
<sequence>MTAQTKKYNAPVAKTGAKPPYPFRLFWALVLLLGNFVVAAFYFHIIE</sequence>
<dbReference type="AlphaFoldDB" id="A0A951U891"/>
<evidence type="ECO:0000313" key="3">
    <source>
        <dbReference type="Proteomes" id="UP000753908"/>
    </source>
</evidence>
<organism evidence="2 3">
    <name type="scientific">Symplocastrum torsivum CPER-KK1</name>
    <dbReference type="NCBI Taxonomy" id="450513"/>
    <lineage>
        <taxon>Bacteria</taxon>
        <taxon>Bacillati</taxon>
        <taxon>Cyanobacteriota</taxon>
        <taxon>Cyanophyceae</taxon>
        <taxon>Oscillatoriophycideae</taxon>
        <taxon>Oscillatoriales</taxon>
        <taxon>Microcoleaceae</taxon>
        <taxon>Symplocastrum</taxon>
    </lineage>
</organism>
<proteinExistence type="predicted"/>
<dbReference type="Pfam" id="PF08078">
    <property type="entry name" value="PsaX"/>
    <property type="match status" value="1"/>
</dbReference>
<dbReference type="EMBL" id="JAHHIF010000003">
    <property type="protein sequence ID" value="MBW4543495.1"/>
    <property type="molecule type" value="Genomic_DNA"/>
</dbReference>
<evidence type="ECO:0000256" key="1">
    <source>
        <dbReference type="SAM" id="Phobius"/>
    </source>
</evidence>
<dbReference type="InterPro" id="IPR012986">
    <property type="entry name" value="PSI_PsaX"/>
</dbReference>
<keyword evidence="1" id="KW-1133">Transmembrane helix</keyword>
<protein>
    <submittedName>
        <fullName evidence="2">Photosystem I protein PsaX</fullName>
    </submittedName>
</protein>
<accession>A0A951U891</accession>
<evidence type="ECO:0000313" key="2">
    <source>
        <dbReference type="EMBL" id="MBW4543495.1"/>
    </source>
</evidence>
<feature type="transmembrane region" description="Helical" evidence="1">
    <location>
        <begin position="25"/>
        <end position="45"/>
    </location>
</feature>
<keyword evidence="1" id="KW-0812">Transmembrane</keyword>